<proteinExistence type="predicted"/>
<reference evidence="3 4" key="2">
    <citation type="submission" date="2019-01" db="EMBL/GenBank/DDBJ databases">
        <authorList>
            <person name="Li Y."/>
        </authorList>
    </citation>
    <scope>NUCLEOTIDE SEQUENCE [LARGE SCALE GENOMIC DNA]</scope>
    <source>
        <strain evidence="3 4">2D-5</strain>
    </source>
</reference>
<dbReference type="Proteomes" id="UP000285710">
    <property type="component" value="Unassembled WGS sequence"/>
</dbReference>
<reference evidence="3 4" key="1">
    <citation type="submission" date="2019-01" db="EMBL/GenBank/DDBJ databases">
        <title>Sinorhodobacter populi sp. nov. isolated from the symptomatic bark tissue of Populus euramericana canker.</title>
        <authorList>
            <person name="Xu G."/>
        </authorList>
    </citation>
    <scope>NUCLEOTIDE SEQUENCE [LARGE SCALE GENOMIC DNA]</scope>
    <source>
        <strain evidence="3 4">2D-5</strain>
    </source>
</reference>
<evidence type="ECO:0000256" key="1">
    <source>
        <dbReference type="ARBA" id="ARBA00022801"/>
    </source>
</evidence>
<sequence length="492" mass="54639">MLNIVIRTRQGLRCSPATDYLCRTSGDEHMARMNWDDLLTARREKGKAVDEGGAARPFYDRNYDRILFSASFRRLANKTQVHPLYQNDNLHHRLIHSVEVGSVAQTLGYDVGLKLAEAGAIPSDQVARMAGITRAAALAHDIGNPPFGHSGEEAIGEWFAAKSARAADLWDALTPAQQAEFLAFEGNAQGFRILTRNEIYHPDLYENGEGMGLSGSVLAAFTKYPARAEVSRRAIDALGPDQVYCGLKKYGLFESSWAYFQQIAETVGLLRQSAGWGDYYCRHPLVFLVEAADDICYNIMDLEDAHTAGDLPFDRVRHLLVQVAGEGNDVARLEGRPARLVSALRAKAIGRAVQACVEAFVTHYDAIMEGRFSGDLIGKSAYAGAFAEMKEVARREVFTVQRKTELEIYGRNLIHEILNQLSDCLTALARCGYDPQLFEEKERYSARLLRTVSFDLLGVRDAYTALQAMTDFVSGMTDRYAVHFVKMTKGGL</sequence>
<dbReference type="EMBL" id="SAUW01000010">
    <property type="protein sequence ID" value="RWR11743.1"/>
    <property type="molecule type" value="Genomic_DNA"/>
</dbReference>
<dbReference type="CDD" id="cd00077">
    <property type="entry name" value="HDc"/>
    <property type="match status" value="1"/>
</dbReference>
<keyword evidence="4" id="KW-1185">Reference proteome</keyword>
<dbReference type="InterPro" id="IPR003607">
    <property type="entry name" value="HD/PDEase_dom"/>
</dbReference>
<keyword evidence="1 3" id="KW-0378">Hydrolase</keyword>
<evidence type="ECO:0000259" key="2">
    <source>
        <dbReference type="SMART" id="SM00471"/>
    </source>
</evidence>
<dbReference type="NCBIfam" id="TIGR01353">
    <property type="entry name" value="dGTP_triPase"/>
    <property type="match status" value="1"/>
</dbReference>
<feature type="domain" description="HD/PDEase" evidence="2">
    <location>
        <begin position="89"/>
        <end position="307"/>
    </location>
</feature>
<dbReference type="InterPro" id="IPR027432">
    <property type="entry name" value="dGTP_triphosphohydrolase_C"/>
</dbReference>
<gene>
    <name evidence="3" type="primary">dgt</name>
    <name evidence="3" type="ORF">D2T33_10925</name>
</gene>
<dbReference type="SMART" id="SM00471">
    <property type="entry name" value="HDc"/>
    <property type="match status" value="1"/>
</dbReference>
<dbReference type="Gene3D" id="1.10.3210.10">
    <property type="entry name" value="Hypothetical protein af1432"/>
    <property type="match status" value="1"/>
</dbReference>
<organism evidence="3 4">
    <name type="scientific">Paenirhodobacter populi</name>
    <dbReference type="NCBI Taxonomy" id="2306993"/>
    <lineage>
        <taxon>Bacteria</taxon>
        <taxon>Pseudomonadati</taxon>
        <taxon>Pseudomonadota</taxon>
        <taxon>Alphaproteobacteria</taxon>
        <taxon>Rhodobacterales</taxon>
        <taxon>Rhodobacter group</taxon>
        <taxon>Paenirhodobacter</taxon>
    </lineage>
</organism>
<dbReference type="GO" id="GO:0016793">
    <property type="term" value="F:triphosphoric monoester hydrolase activity"/>
    <property type="evidence" value="ECO:0007669"/>
    <property type="project" value="InterPro"/>
</dbReference>
<dbReference type="InterPro" id="IPR006674">
    <property type="entry name" value="HD_domain"/>
</dbReference>
<dbReference type="InterPro" id="IPR006261">
    <property type="entry name" value="dGTPase"/>
</dbReference>
<dbReference type="Pfam" id="PF01966">
    <property type="entry name" value="HD"/>
    <property type="match status" value="1"/>
</dbReference>
<evidence type="ECO:0000313" key="3">
    <source>
        <dbReference type="EMBL" id="RWR11743.1"/>
    </source>
</evidence>
<evidence type="ECO:0000313" key="4">
    <source>
        <dbReference type="Proteomes" id="UP000285710"/>
    </source>
</evidence>
<accession>A0A443IUI1</accession>
<dbReference type="InterPro" id="IPR023293">
    <property type="entry name" value="dGTP_triP_hydro_central_sf"/>
</dbReference>
<name>A0A443IUI1_9RHOB</name>
<comment type="caution">
    <text evidence="3">The sequence shown here is derived from an EMBL/GenBank/DDBJ whole genome shotgun (WGS) entry which is preliminary data.</text>
</comment>
<dbReference type="SUPFAM" id="SSF109604">
    <property type="entry name" value="HD-domain/PDEase-like"/>
    <property type="match status" value="1"/>
</dbReference>
<dbReference type="AlphaFoldDB" id="A0A443IUI1"/>
<protein>
    <submittedName>
        <fullName evidence="3">DNTP triphosphohydrolase</fullName>
    </submittedName>
</protein>
<dbReference type="Gene3D" id="1.10.3410.10">
    <property type="entry name" value="putative deoxyguanosinetriphosphate triphosphohydrolase like domain"/>
    <property type="match status" value="1"/>
</dbReference>
<dbReference type="Gene3D" id="1.10.3550.10">
    <property type="entry name" value="eoxyguanosinetriphosphate triphosphohydrolase domain-like"/>
    <property type="match status" value="1"/>
</dbReference>